<sequence length="106" mass="11729">MKLLSCTPRSTPNGTAKVTINTSTQYKCNTSASADPTNSATTTKERNDNRIKIRPVYRHSQWQPPSKFAEDVVTRQFNVLADALKDNASLVESEISAKERESLSPS</sequence>
<comment type="caution">
    <text evidence="2">The sequence shown here is derived from an EMBL/GenBank/DDBJ whole genome shotgun (WGS) entry which is preliminary data.</text>
</comment>
<keyword evidence="3" id="KW-1185">Reference proteome</keyword>
<dbReference type="Proteomes" id="UP001303046">
    <property type="component" value="Unassembled WGS sequence"/>
</dbReference>
<protein>
    <submittedName>
        <fullName evidence="2">Uncharacterized protein</fullName>
    </submittedName>
</protein>
<reference evidence="2 3" key="1">
    <citation type="submission" date="2023-08" db="EMBL/GenBank/DDBJ databases">
        <title>A Necator americanus chromosomal reference genome.</title>
        <authorList>
            <person name="Ilik V."/>
            <person name="Petrzelkova K.J."/>
            <person name="Pardy F."/>
            <person name="Fuh T."/>
            <person name="Niatou-Singa F.S."/>
            <person name="Gouil Q."/>
            <person name="Baker L."/>
            <person name="Ritchie M.E."/>
            <person name="Jex A.R."/>
            <person name="Gazzola D."/>
            <person name="Li H."/>
            <person name="Toshio Fujiwara R."/>
            <person name="Zhan B."/>
            <person name="Aroian R.V."/>
            <person name="Pafco B."/>
            <person name="Schwarz E.M."/>
        </authorList>
    </citation>
    <scope>NUCLEOTIDE SEQUENCE [LARGE SCALE GENOMIC DNA]</scope>
    <source>
        <strain evidence="2 3">Aroian</strain>
        <tissue evidence="2">Whole animal</tissue>
    </source>
</reference>
<feature type="compositionally biased region" description="Polar residues" evidence="1">
    <location>
        <begin position="28"/>
        <end position="42"/>
    </location>
</feature>
<dbReference type="EMBL" id="JAVFWL010000006">
    <property type="protein sequence ID" value="KAK6760641.1"/>
    <property type="molecule type" value="Genomic_DNA"/>
</dbReference>
<organism evidence="2 3">
    <name type="scientific">Necator americanus</name>
    <name type="common">Human hookworm</name>
    <dbReference type="NCBI Taxonomy" id="51031"/>
    <lineage>
        <taxon>Eukaryota</taxon>
        <taxon>Metazoa</taxon>
        <taxon>Ecdysozoa</taxon>
        <taxon>Nematoda</taxon>
        <taxon>Chromadorea</taxon>
        <taxon>Rhabditida</taxon>
        <taxon>Rhabditina</taxon>
        <taxon>Rhabditomorpha</taxon>
        <taxon>Strongyloidea</taxon>
        <taxon>Ancylostomatidae</taxon>
        <taxon>Bunostominae</taxon>
        <taxon>Necator</taxon>
    </lineage>
</organism>
<name>A0ABR1EDA4_NECAM</name>
<proteinExistence type="predicted"/>
<evidence type="ECO:0000256" key="1">
    <source>
        <dbReference type="SAM" id="MobiDB-lite"/>
    </source>
</evidence>
<gene>
    <name evidence="2" type="primary">Necator_chrX.g22080</name>
    <name evidence="2" type="ORF">RB195_021919</name>
</gene>
<feature type="region of interest" description="Disordered" evidence="1">
    <location>
        <begin position="28"/>
        <end position="51"/>
    </location>
</feature>
<accession>A0ABR1EDA4</accession>
<evidence type="ECO:0000313" key="2">
    <source>
        <dbReference type="EMBL" id="KAK6760641.1"/>
    </source>
</evidence>
<evidence type="ECO:0000313" key="3">
    <source>
        <dbReference type="Proteomes" id="UP001303046"/>
    </source>
</evidence>